<evidence type="ECO:0000313" key="3">
    <source>
        <dbReference type="EMBL" id="KAL3885143.1"/>
    </source>
</evidence>
<keyword evidence="1" id="KW-0175">Coiled coil</keyword>
<gene>
    <name evidence="3" type="ORF">ACJMK2_025238</name>
</gene>
<dbReference type="Proteomes" id="UP001634394">
    <property type="component" value="Unassembled WGS sequence"/>
</dbReference>
<proteinExistence type="predicted"/>
<sequence length="391" mass="44351">MSRAPSGKKSSVKNNNEVADKSRPGTSDLLSREEEYKKLNAELEAKTANLVKEAEEVLRDQENILSKSRLLDNINTDEFLKEFDEDLAGPNEDNGSTAKKSARPLSSTKMTNQSRPQSKTKKTASAKSRLKSGKLNAADDVAVPDDAFLTELRDFSLQHAITNIEGQLEQGNIPDDQDDDVLPQGATDMGAEATIRFLKAKLRVMQEELDRIAQECAKKDEENSTLTAKLKEMEDERGRLYRTNATQQSQIEKFKKISEDAQGKSDSLENQLSGLRKELDQINRSQKQQLTSQNATEVRLNRALEEIERYKDQVQKAKLTSKETTDQEKKRVEQLLTENKRLEKQKNELMAGFKKQLKLIDILKRQKMHVEAAKMLSFSEEEFVKALEWGS</sequence>
<dbReference type="EMBL" id="JBJQND010000002">
    <property type="protein sequence ID" value="KAL3885143.1"/>
    <property type="molecule type" value="Genomic_DNA"/>
</dbReference>
<feature type="compositionally biased region" description="Basic residues" evidence="2">
    <location>
        <begin position="118"/>
        <end position="132"/>
    </location>
</feature>
<evidence type="ECO:0000256" key="2">
    <source>
        <dbReference type="SAM" id="MobiDB-lite"/>
    </source>
</evidence>
<reference evidence="3 4" key="1">
    <citation type="submission" date="2024-11" db="EMBL/GenBank/DDBJ databases">
        <title>Chromosome-level genome assembly of the freshwater bivalve Anodonta woodiana.</title>
        <authorList>
            <person name="Chen X."/>
        </authorList>
    </citation>
    <scope>NUCLEOTIDE SEQUENCE [LARGE SCALE GENOMIC DNA]</scope>
    <source>
        <strain evidence="3">MN2024</strain>
        <tissue evidence="3">Gills</tissue>
    </source>
</reference>
<dbReference type="SUPFAM" id="SSF90257">
    <property type="entry name" value="Myosin rod fragments"/>
    <property type="match status" value="1"/>
</dbReference>
<feature type="compositionally biased region" description="Polar residues" evidence="2">
    <location>
        <begin position="93"/>
        <end position="117"/>
    </location>
</feature>
<comment type="caution">
    <text evidence="3">The sequence shown here is derived from an EMBL/GenBank/DDBJ whole genome shotgun (WGS) entry which is preliminary data.</text>
</comment>
<organism evidence="3 4">
    <name type="scientific">Sinanodonta woodiana</name>
    <name type="common">Chinese pond mussel</name>
    <name type="synonym">Anodonta woodiana</name>
    <dbReference type="NCBI Taxonomy" id="1069815"/>
    <lineage>
        <taxon>Eukaryota</taxon>
        <taxon>Metazoa</taxon>
        <taxon>Spiralia</taxon>
        <taxon>Lophotrochozoa</taxon>
        <taxon>Mollusca</taxon>
        <taxon>Bivalvia</taxon>
        <taxon>Autobranchia</taxon>
        <taxon>Heteroconchia</taxon>
        <taxon>Palaeoheterodonta</taxon>
        <taxon>Unionida</taxon>
        <taxon>Unionoidea</taxon>
        <taxon>Unionidae</taxon>
        <taxon>Unioninae</taxon>
        <taxon>Sinanodonta</taxon>
    </lineage>
</organism>
<feature type="region of interest" description="Disordered" evidence="2">
    <location>
        <begin position="85"/>
        <end position="137"/>
    </location>
</feature>
<evidence type="ECO:0000256" key="1">
    <source>
        <dbReference type="SAM" id="Coils"/>
    </source>
</evidence>
<dbReference type="AlphaFoldDB" id="A0ABD3XJJ1"/>
<dbReference type="Gene3D" id="6.10.250.3110">
    <property type="match status" value="1"/>
</dbReference>
<name>A0ABD3XJJ1_SINWO</name>
<dbReference type="PANTHER" id="PTHR23313:SF0">
    <property type="entry name" value="TESTIS-EXPRESSED PROTEIN 9"/>
    <property type="match status" value="1"/>
</dbReference>
<feature type="region of interest" description="Disordered" evidence="2">
    <location>
        <begin position="1"/>
        <end position="33"/>
    </location>
</feature>
<accession>A0ABD3XJJ1</accession>
<keyword evidence="4" id="KW-1185">Reference proteome</keyword>
<feature type="compositionally biased region" description="Polar residues" evidence="2">
    <location>
        <begin position="8"/>
        <end position="17"/>
    </location>
</feature>
<dbReference type="PANTHER" id="PTHR23313">
    <property type="entry name" value="TSEC1-RELATED"/>
    <property type="match status" value="1"/>
</dbReference>
<feature type="coiled-coil region" evidence="1">
    <location>
        <begin position="195"/>
        <end position="352"/>
    </location>
</feature>
<protein>
    <recommendedName>
        <fullName evidence="5">Testis expressed 9</fullName>
    </recommendedName>
</protein>
<evidence type="ECO:0008006" key="5">
    <source>
        <dbReference type="Google" id="ProtNLM"/>
    </source>
</evidence>
<evidence type="ECO:0000313" key="4">
    <source>
        <dbReference type="Proteomes" id="UP001634394"/>
    </source>
</evidence>